<dbReference type="GO" id="GO:0008270">
    <property type="term" value="F:zinc ion binding"/>
    <property type="evidence" value="ECO:0007669"/>
    <property type="project" value="InterPro"/>
</dbReference>
<organism evidence="2 3">
    <name type="scientific">Mucuna pruriens</name>
    <name type="common">Velvet bean</name>
    <name type="synonym">Dolichos pruriens</name>
    <dbReference type="NCBI Taxonomy" id="157652"/>
    <lineage>
        <taxon>Eukaryota</taxon>
        <taxon>Viridiplantae</taxon>
        <taxon>Streptophyta</taxon>
        <taxon>Embryophyta</taxon>
        <taxon>Tracheophyta</taxon>
        <taxon>Spermatophyta</taxon>
        <taxon>Magnoliopsida</taxon>
        <taxon>eudicotyledons</taxon>
        <taxon>Gunneridae</taxon>
        <taxon>Pentapetalae</taxon>
        <taxon>rosids</taxon>
        <taxon>fabids</taxon>
        <taxon>Fabales</taxon>
        <taxon>Fabaceae</taxon>
        <taxon>Papilionoideae</taxon>
        <taxon>50 kb inversion clade</taxon>
        <taxon>NPAAA clade</taxon>
        <taxon>indigoferoid/millettioid clade</taxon>
        <taxon>Phaseoleae</taxon>
        <taxon>Mucuna</taxon>
    </lineage>
</organism>
<dbReference type="AlphaFoldDB" id="A0A371HWG2"/>
<feature type="compositionally biased region" description="Basic and acidic residues" evidence="1">
    <location>
        <begin position="255"/>
        <end position="274"/>
    </location>
</feature>
<dbReference type="SUPFAM" id="SSF57756">
    <property type="entry name" value="Retrovirus zinc finger-like domains"/>
    <property type="match status" value="1"/>
</dbReference>
<evidence type="ECO:0000313" key="3">
    <source>
        <dbReference type="Proteomes" id="UP000257109"/>
    </source>
</evidence>
<comment type="caution">
    <text evidence="2">The sequence shown here is derived from an EMBL/GenBank/DDBJ whole genome shotgun (WGS) entry which is preliminary data.</text>
</comment>
<dbReference type="InterPro" id="IPR036875">
    <property type="entry name" value="Znf_CCHC_sf"/>
</dbReference>
<keyword evidence="3" id="KW-1185">Reference proteome</keyword>
<sequence length="280" mass="32528">MNAQKIGSKSFKKSSSKAFKVEESCEEASNEEGSNEDELSFISRKIHSVWKNKRGFRWKKNSKRYTKEVKDKSQVVCYECKKLGNLKSECPSLEKEKEKKKSFFKKKKGLMATWEDLDLSFFEEEDKEANICLMTDTTSKDEEKENDLLKKENKSLKEEKTNDLFKVNTLELLHIDLFTPTITASMMESVMDLSDHGGEFKNESFQKFCEEHDILHKESIHLKFNDSKPDKKLSELNDSFIDMNIDGLQTSSKETCLDKQPKDDQDKPTLKELQNENLPS</sequence>
<protein>
    <recommendedName>
        <fullName evidence="4">CCHC-type domain-containing protein</fullName>
    </recommendedName>
</protein>
<evidence type="ECO:0000313" key="2">
    <source>
        <dbReference type="EMBL" id="RDY07093.1"/>
    </source>
</evidence>
<dbReference type="STRING" id="157652.A0A371HWG2"/>
<proteinExistence type="predicted"/>
<feature type="region of interest" description="Disordered" evidence="1">
    <location>
        <begin position="251"/>
        <end position="280"/>
    </location>
</feature>
<feature type="non-terminal residue" evidence="2">
    <location>
        <position position="1"/>
    </location>
</feature>
<gene>
    <name evidence="2" type="ORF">CR513_08829</name>
</gene>
<name>A0A371HWG2_MUCPR</name>
<dbReference type="GO" id="GO:0003676">
    <property type="term" value="F:nucleic acid binding"/>
    <property type="evidence" value="ECO:0007669"/>
    <property type="project" value="InterPro"/>
</dbReference>
<evidence type="ECO:0000256" key="1">
    <source>
        <dbReference type="SAM" id="MobiDB-lite"/>
    </source>
</evidence>
<dbReference type="Proteomes" id="UP000257109">
    <property type="component" value="Unassembled WGS sequence"/>
</dbReference>
<accession>A0A371HWG2</accession>
<evidence type="ECO:0008006" key="4">
    <source>
        <dbReference type="Google" id="ProtNLM"/>
    </source>
</evidence>
<dbReference type="EMBL" id="QJKJ01001549">
    <property type="protein sequence ID" value="RDY07093.1"/>
    <property type="molecule type" value="Genomic_DNA"/>
</dbReference>
<reference evidence="2" key="1">
    <citation type="submission" date="2018-05" db="EMBL/GenBank/DDBJ databases">
        <title>Draft genome of Mucuna pruriens seed.</title>
        <authorList>
            <person name="Nnadi N.E."/>
            <person name="Vos R."/>
            <person name="Hasami M.H."/>
            <person name="Devisetty U.K."/>
            <person name="Aguiy J.C."/>
        </authorList>
    </citation>
    <scope>NUCLEOTIDE SEQUENCE [LARGE SCALE GENOMIC DNA]</scope>
    <source>
        <strain evidence="2">JCA_2017</strain>
    </source>
</reference>